<name>A0A382KMJ1_9ZZZZ</name>
<feature type="non-terminal residue" evidence="1">
    <location>
        <position position="85"/>
    </location>
</feature>
<organism evidence="1">
    <name type="scientific">marine metagenome</name>
    <dbReference type="NCBI Taxonomy" id="408172"/>
    <lineage>
        <taxon>unclassified sequences</taxon>
        <taxon>metagenomes</taxon>
        <taxon>ecological metagenomes</taxon>
    </lineage>
</organism>
<dbReference type="EMBL" id="UINC01081852">
    <property type="protein sequence ID" value="SVC26094.1"/>
    <property type="molecule type" value="Genomic_DNA"/>
</dbReference>
<dbReference type="InterPro" id="IPR036415">
    <property type="entry name" value="Lamin_tail_dom_sf"/>
</dbReference>
<dbReference type="AlphaFoldDB" id="A0A382KMJ1"/>
<accession>A0A382KMJ1</accession>
<reference evidence="1" key="1">
    <citation type="submission" date="2018-05" db="EMBL/GenBank/DDBJ databases">
        <authorList>
            <person name="Lanie J.A."/>
            <person name="Ng W.-L."/>
            <person name="Kazmierczak K.M."/>
            <person name="Andrzejewski T.M."/>
            <person name="Davidsen T.M."/>
            <person name="Wayne K.J."/>
            <person name="Tettelin H."/>
            <person name="Glass J.I."/>
            <person name="Rusch D."/>
            <person name="Podicherti R."/>
            <person name="Tsui H.-C.T."/>
            <person name="Winkler M.E."/>
        </authorList>
    </citation>
    <scope>NUCLEOTIDE SEQUENCE</scope>
</reference>
<gene>
    <name evidence="1" type="ORF">METZ01_LOCUS278948</name>
</gene>
<proteinExistence type="predicted"/>
<sequence>MQRILTVFLLLSINAYGQTVQLNEIVSSNASVLYDEDGDTPDWIELHNPSNQTVNLDGFGITDDPGDLSMWIFPSIVIEPNGFLV</sequence>
<protein>
    <recommendedName>
        <fullName evidence="2">LTD domain-containing protein</fullName>
    </recommendedName>
</protein>
<dbReference type="Gene3D" id="2.60.40.1260">
    <property type="entry name" value="Lamin Tail domain"/>
    <property type="match status" value="1"/>
</dbReference>
<dbReference type="SUPFAM" id="SSF74853">
    <property type="entry name" value="Lamin A/C globular tail domain"/>
    <property type="match status" value="1"/>
</dbReference>
<evidence type="ECO:0000313" key="1">
    <source>
        <dbReference type="EMBL" id="SVC26094.1"/>
    </source>
</evidence>
<evidence type="ECO:0008006" key="2">
    <source>
        <dbReference type="Google" id="ProtNLM"/>
    </source>
</evidence>